<feature type="transmembrane region" description="Helical" evidence="1">
    <location>
        <begin position="120"/>
        <end position="142"/>
    </location>
</feature>
<feature type="transmembrane region" description="Helical" evidence="1">
    <location>
        <begin position="222"/>
        <end position="247"/>
    </location>
</feature>
<accession>A0A1H2XU34</accession>
<feature type="transmembrane region" description="Helical" evidence="1">
    <location>
        <begin position="83"/>
        <end position="108"/>
    </location>
</feature>
<dbReference type="Proteomes" id="UP000198828">
    <property type="component" value="Unassembled WGS sequence"/>
</dbReference>
<feature type="transmembrane region" description="Helical" evidence="1">
    <location>
        <begin position="179"/>
        <end position="202"/>
    </location>
</feature>
<dbReference type="AlphaFoldDB" id="A0A1H2XU34"/>
<dbReference type="Pfam" id="PF12822">
    <property type="entry name" value="ECF_trnsprt"/>
    <property type="match status" value="2"/>
</dbReference>
<sequence length="251" mass="27317">MKKAVKELTIRKMMVVGLLASVSIVLGAIPGLGFIPVGPTSATIMHIPVIIGAIMEGPLVGGLIGLIFGFFSIFKAITNPTPVSFVFLNPVVSVLPRVLIGIVSYYVYKLSKDIGKRKSLWLLDIIWIMLLLYLSYGLYVSIKEFTSIWSIVINMLLIILTVIIAIYTHKNLKDKAIDIILSAALGTLTNTVGVLSAIYYLYGEQFVEKLGQSSEMARKVILGIGIANGIPETIIAVIVVTNVVAALNRRR</sequence>
<dbReference type="Gene3D" id="1.10.1760.20">
    <property type="match status" value="1"/>
</dbReference>
<dbReference type="RefSeq" id="WP_093752421.1">
    <property type="nucleotide sequence ID" value="NZ_FNNG01000005.1"/>
</dbReference>
<dbReference type="EMBL" id="FNNG01000005">
    <property type="protein sequence ID" value="SDW96341.1"/>
    <property type="molecule type" value="Genomic_DNA"/>
</dbReference>
<keyword evidence="1" id="KW-1133">Transmembrane helix</keyword>
<name>A0A1H2XU34_9FIRM</name>
<keyword evidence="1" id="KW-0812">Transmembrane</keyword>
<organism evidence="2 3">
    <name type="scientific">Tepidimicrobium xylanilyticum</name>
    <dbReference type="NCBI Taxonomy" id="1123352"/>
    <lineage>
        <taxon>Bacteria</taxon>
        <taxon>Bacillati</taxon>
        <taxon>Bacillota</taxon>
        <taxon>Tissierellia</taxon>
        <taxon>Tissierellales</taxon>
        <taxon>Tepidimicrobiaceae</taxon>
        <taxon>Tepidimicrobium</taxon>
    </lineage>
</organism>
<keyword evidence="3" id="KW-1185">Reference proteome</keyword>
<feature type="transmembrane region" description="Helical" evidence="1">
    <location>
        <begin position="148"/>
        <end position="167"/>
    </location>
</feature>
<protein>
    <recommendedName>
        <fullName evidence="4">ECF transporter S component</fullName>
    </recommendedName>
</protein>
<dbReference type="InterPro" id="IPR024529">
    <property type="entry name" value="ECF_trnsprt_substrate-spec"/>
</dbReference>
<feature type="transmembrane region" description="Helical" evidence="1">
    <location>
        <begin position="59"/>
        <end position="77"/>
    </location>
</feature>
<keyword evidence="1" id="KW-0472">Membrane</keyword>
<proteinExistence type="predicted"/>
<gene>
    <name evidence="2" type="ORF">SAMN05660923_01529</name>
</gene>
<dbReference type="GO" id="GO:0022857">
    <property type="term" value="F:transmembrane transporter activity"/>
    <property type="evidence" value="ECO:0007669"/>
    <property type="project" value="InterPro"/>
</dbReference>
<evidence type="ECO:0000256" key="1">
    <source>
        <dbReference type="SAM" id="Phobius"/>
    </source>
</evidence>
<reference evidence="2 3" key="1">
    <citation type="submission" date="2016-10" db="EMBL/GenBank/DDBJ databases">
        <authorList>
            <person name="de Groot N.N."/>
        </authorList>
    </citation>
    <scope>NUCLEOTIDE SEQUENCE [LARGE SCALE GENOMIC DNA]</scope>
    <source>
        <strain evidence="2 3">DSM 23310</strain>
    </source>
</reference>
<evidence type="ECO:0000313" key="2">
    <source>
        <dbReference type="EMBL" id="SDW96341.1"/>
    </source>
</evidence>
<evidence type="ECO:0000313" key="3">
    <source>
        <dbReference type="Proteomes" id="UP000198828"/>
    </source>
</evidence>
<dbReference type="OrthoDB" id="9813540at2"/>
<evidence type="ECO:0008006" key="4">
    <source>
        <dbReference type="Google" id="ProtNLM"/>
    </source>
</evidence>